<evidence type="ECO:0000313" key="10">
    <source>
        <dbReference type="Proteomes" id="UP001046870"/>
    </source>
</evidence>
<dbReference type="GO" id="GO:0070086">
    <property type="term" value="P:ubiquitin-dependent endocytosis"/>
    <property type="evidence" value="ECO:0007669"/>
    <property type="project" value="TreeGrafter"/>
</dbReference>
<dbReference type="Proteomes" id="UP001046870">
    <property type="component" value="Chromosome 4"/>
</dbReference>
<dbReference type="SUPFAM" id="SSF57850">
    <property type="entry name" value="RING/U-box"/>
    <property type="match status" value="1"/>
</dbReference>
<feature type="region of interest" description="Disordered" evidence="6">
    <location>
        <begin position="224"/>
        <end position="259"/>
    </location>
</feature>
<dbReference type="AlphaFoldDB" id="A0A9D3Q940"/>
<keyword evidence="4" id="KW-0862">Zinc</keyword>
<evidence type="ECO:0000259" key="7">
    <source>
        <dbReference type="PROSITE" id="PS50089"/>
    </source>
</evidence>
<keyword evidence="10" id="KW-1185">Reference proteome</keyword>
<dbReference type="InterPro" id="IPR037962">
    <property type="entry name" value="Neuralized"/>
</dbReference>
<evidence type="ECO:0008006" key="11">
    <source>
        <dbReference type="Google" id="ProtNLM"/>
    </source>
</evidence>
<dbReference type="InterPro" id="IPR006573">
    <property type="entry name" value="NHR_dom"/>
</dbReference>
<sequence length="309" mass="34047">MHPLTRLPKNNKFKMVKKLAREIMGTASKHTCGWRCLGPLAFHTEAVGDQVTLTQGARCATRAWKTFRNGLVFSNRRVQIGERVRLRVDRCAQHWHGALRLGFTTVQPTRSPLPDLAIPTLTDTPGYWAAPVPEVYSLPGTELQFWVTSGGVVMFKGPEGQKYMLLEGVDVSRPLWALIDVYGQTCAVVLLGSEKKDPFGVRKSCPCPALPPVSPEESCLCISKGRPSPSQGERGPSYPRPLEDVQDPCHSSTDPQRTEGAEPLEDCVVCMSRKACVLLSCGRHYLCGPCASRVRGQFGKCPLCRQTIT</sequence>
<dbReference type="EMBL" id="JAFDVH010000004">
    <property type="protein sequence ID" value="KAG7480684.1"/>
    <property type="molecule type" value="Genomic_DNA"/>
</dbReference>
<dbReference type="InterPro" id="IPR001841">
    <property type="entry name" value="Znf_RING"/>
</dbReference>
<comment type="caution">
    <text evidence="9">The sequence shown here is derived from an EMBL/GenBank/DDBJ whole genome shotgun (WGS) entry which is preliminary data.</text>
</comment>
<protein>
    <recommendedName>
        <fullName evidence="11">E3 ubiquitin-protein ligase NEURL3</fullName>
    </recommendedName>
</protein>
<evidence type="ECO:0000256" key="4">
    <source>
        <dbReference type="ARBA" id="ARBA00022833"/>
    </source>
</evidence>
<keyword evidence="2" id="KW-0677">Repeat</keyword>
<dbReference type="PANTHER" id="PTHR12429">
    <property type="entry name" value="NEURALIZED"/>
    <property type="match status" value="1"/>
</dbReference>
<dbReference type="PROSITE" id="PS51065">
    <property type="entry name" value="NHR"/>
    <property type="match status" value="1"/>
</dbReference>
<feature type="domain" description="RING-type" evidence="7">
    <location>
        <begin position="267"/>
        <end position="305"/>
    </location>
</feature>
<keyword evidence="1" id="KW-0479">Metal-binding</keyword>
<evidence type="ECO:0000256" key="3">
    <source>
        <dbReference type="ARBA" id="ARBA00022771"/>
    </source>
</evidence>
<reference evidence="9" key="1">
    <citation type="submission" date="2021-01" db="EMBL/GenBank/DDBJ databases">
        <authorList>
            <person name="Zahm M."/>
            <person name="Roques C."/>
            <person name="Cabau C."/>
            <person name="Klopp C."/>
            <person name="Donnadieu C."/>
            <person name="Jouanno E."/>
            <person name="Lampietro C."/>
            <person name="Louis A."/>
            <person name="Herpin A."/>
            <person name="Echchiki A."/>
            <person name="Berthelot C."/>
            <person name="Parey E."/>
            <person name="Roest-Crollius H."/>
            <person name="Braasch I."/>
            <person name="Postlethwait J."/>
            <person name="Bobe J."/>
            <person name="Montfort J."/>
            <person name="Bouchez O."/>
            <person name="Begum T."/>
            <person name="Mejri S."/>
            <person name="Adams A."/>
            <person name="Chen W.-J."/>
            <person name="Guiguen Y."/>
        </authorList>
    </citation>
    <scope>NUCLEOTIDE SEQUENCE</scope>
    <source>
        <strain evidence="9">YG-15Mar2019-1</strain>
        <tissue evidence="9">Brain</tissue>
    </source>
</reference>
<evidence type="ECO:0000256" key="1">
    <source>
        <dbReference type="ARBA" id="ARBA00022723"/>
    </source>
</evidence>
<keyword evidence="3 5" id="KW-0863">Zinc-finger</keyword>
<dbReference type="PROSITE" id="PS50089">
    <property type="entry name" value="ZF_RING_2"/>
    <property type="match status" value="1"/>
</dbReference>
<dbReference type="GO" id="GO:0008270">
    <property type="term" value="F:zinc ion binding"/>
    <property type="evidence" value="ECO:0007669"/>
    <property type="project" value="UniProtKB-KW"/>
</dbReference>
<proteinExistence type="predicted"/>
<evidence type="ECO:0000313" key="9">
    <source>
        <dbReference type="EMBL" id="KAG7480684.1"/>
    </source>
</evidence>
<feature type="domain" description="NHR" evidence="8">
    <location>
        <begin position="39"/>
        <end position="193"/>
    </location>
</feature>
<dbReference type="PANTHER" id="PTHR12429:SF36">
    <property type="entry name" value="E3 UBIQUITIN-PROTEIN LIGASE NEURL3"/>
    <property type="match status" value="1"/>
</dbReference>
<dbReference type="OrthoDB" id="6078042at2759"/>
<evidence type="ECO:0000256" key="5">
    <source>
        <dbReference type="PROSITE-ProRule" id="PRU00175"/>
    </source>
</evidence>
<gene>
    <name evidence="9" type="ORF">MATL_G00058910</name>
</gene>
<evidence type="ECO:0000256" key="2">
    <source>
        <dbReference type="ARBA" id="ARBA00022737"/>
    </source>
</evidence>
<dbReference type="InterPro" id="IPR013083">
    <property type="entry name" value="Znf_RING/FYVE/PHD"/>
</dbReference>
<organism evidence="9 10">
    <name type="scientific">Megalops atlanticus</name>
    <name type="common">Tarpon</name>
    <name type="synonym">Clupea gigantea</name>
    <dbReference type="NCBI Taxonomy" id="7932"/>
    <lineage>
        <taxon>Eukaryota</taxon>
        <taxon>Metazoa</taxon>
        <taxon>Chordata</taxon>
        <taxon>Craniata</taxon>
        <taxon>Vertebrata</taxon>
        <taxon>Euteleostomi</taxon>
        <taxon>Actinopterygii</taxon>
        <taxon>Neopterygii</taxon>
        <taxon>Teleostei</taxon>
        <taxon>Elopiformes</taxon>
        <taxon>Megalopidae</taxon>
        <taxon>Megalops</taxon>
    </lineage>
</organism>
<dbReference type="FunFam" id="2.60.120.920:FF:000005">
    <property type="entry name" value="Putative E3 ubiquitin-protein ligase NEURL1B"/>
    <property type="match status" value="1"/>
</dbReference>
<dbReference type="SMART" id="SM00588">
    <property type="entry name" value="NEUZ"/>
    <property type="match status" value="1"/>
</dbReference>
<dbReference type="GO" id="GO:0061630">
    <property type="term" value="F:ubiquitin protein ligase activity"/>
    <property type="evidence" value="ECO:0007669"/>
    <property type="project" value="TreeGrafter"/>
</dbReference>
<dbReference type="Pfam" id="PF07177">
    <property type="entry name" value="Neuralized"/>
    <property type="match status" value="1"/>
</dbReference>
<dbReference type="Gene3D" id="2.60.120.920">
    <property type="match status" value="1"/>
</dbReference>
<name>A0A9D3Q940_MEGAT</name>
<dbReference type="GO" id="GO:0005769">
    <property type="term" value="C:early endosome"/>
    <property type="evidence" value="ECO:0007669"/>
    <property type="project" value="TreeGrafter"/>
</dbReference>
<evidence type="ECO:0000256" key="6">
    <source>
        <dbReference type="SAM" id="MobiDB-lite"/>
    </source>
</evidence>
<dbReference type="Pfam" id="PF13920">
    <property type="entry name" value="zf-C3HC4_3"/>
    <property type="match status" value="1"/>
</dbReference>
<evidence type="ECO:0000259" key="8">
    <source>
        <dbReference type="PROSITE" id="PS51065"/>
    </source>
</evidence>
<accession>A0A9D3Q940</accession>
<dbReference type="InterPro" id="IPR043136">
    <property type="entry name" value="B30.2/SPRY_sf"/>
</dbReference>
<dbReference type="Gene3D" id="3.30.40.10">
    <property type="entry name" value="Zinc/RING finger domain, C3HC4 (zinc finger)"/>
    <property type="match status" value="1"/>
</dbReference>